<feature type="non-terminal residue" evidence="1">
    <location>
        <position position="51"/>
    </location>
</feature>
<organism evidence="1 2">
    <name type="scientific">Scutellospora calospora</name>
    <dbReference type="NCBI Taxonomy" id="85575"/>
    <lineage>
        <taxon>Eukaryota</taxon>
        <taxon>Fungi</taxon>
        <taxon>Fungi incertae sedis</taxon>
        <taxon>Mucoromycota</taxon>
        <taxon>Glomeromycotina</taxon>
        <taxon>Glomeromycetes</taxon>
        <taxon>Diversisporales</taxon>
        <taxon>Gigasporaceae</taxon>
        <taxon>Scutellospora</taxon>
    </lineage>
</organism>
<name>A0ACA9P948_9GLOM</name>
<sequence>ENVPRSMSQNDYSTSGLEQQHQAMPPFVNSFSVNNSPAQNVFAPPVTSNIQ</sequence>
<gene>
    <name evidence="1" type="ORF">SCALOS_LOCUS10369</name>
</gene>
<accession>A0ACA9P948</accession>
<feature type="non-terminal residue" evidence="1">
    <location>
        <position position="1"/>
    </location>
</feature>
<dbReference type="Proteomes" id="UP000789860">
    <property type="component" value="Unassembled WGS sequence"/>
</dbReference>
<evidence type="ECO:0000313" key="2">
    <source>
        <dbReference type="Proteomes" id="UP000789860"/>
    </source>
</evidence>
<dbReference type="EMBL" id="CAJVPM010038141">
    <property type="protein sequence ID" value="CAG8697387.1"/>
    <property type="molecule type" value="Genomic_DNA"/>
</dbReference>
<proteinExistence type="predicted"/>
<protein>
    <submittedName>
        <fullName evidence="1">3581_t:CDS:1</fullName>
    </submittedName>
</protein>
<keyword evidence="2" id="KW-1185">Reference proteome</keyword>
<comment type="caution">
    <text evidence="1">The sequence shown here is derived from an EMBL/GenBank/DDBJ whole genome shotgun (WGS) entry which is preliminary data.</text>
</comment>
<evidence type="ECO:0000313" key="1">
    <source>
        <dbReference type="EMBL" id="CAG8697387.1"/>
    </source>
</evidence>
<reference evidence="1" key="1">
    <citation type="submission" date="2021-06" db="EMBL/GenBank/DDBJ databases">
        <authorList>
            <person name="Kallberg Y."/>
            <person name="Tangrot J."/>
            <person name="Rosling A."/>
        </authorList>
    </citation>
    <scope>NUCLEOTIDE SEQUENCE</scope>
    <source>
        <strain evidence="1">AU212A</strain>
    </source>
</reference>